<comment type="similarity">
    <text evidence="2">Belongs to the RED family.</text>
</comment>
<dbReference type="PANTHER" id="PTHR12765">
    <property type="entry name" value="RED PROTEIN IK FACTOR CYTOKINE IK"/>
    <property type="match status" value="1"/>
</dbReference>
<comment type="caution">
    <text evidence="8">The sequence shown here is derived from an EMBL/GenBank/DDBJ whole genome shotgun (WGS) entry which is preliminary data.</text>
</comment>
<organism evidence="8 9">
    <name type="scientific">Musa balbisiana</name>
    <name type="common">Banana</name>
    <dbReference type="NCBI Taxonomy" id="52838"/>
    <lineage>
        <taxon>Eukaryota</taxon>
        <taxon>Viridiplantae</taxon>
        <taxon>Streptophyta</taxon>
        <taxon>Embryophyta</taxon>
        <taxon>Tracheophyta</taxon>
        <taxon>Spermatophyta</taxon>
        <taxon>Magnoliopsida</taxon>
        <taxon>Liliopsida</taxon>
        <taxon>Zingiberales</taxon>
        <taxon>Musaceae</taxon>
        <taxon>Musa</taxon>
    </lineage>
</organism>
<proteinExistence type="inferred from homology"/>
<evidence type="ECO:0008006" key="10">
    <source>
        <dbReference type="Google" id="ProtNLM"/>
    </source>
</evidence>
<dbReference type="InterPro" id="IPR039896">
    <property type="entry name" value="Red-like"/>
</dbReference>
<feature type="region of interest" description="Disordered" evidence="5">
    <location>
        <begin position="667"/>
        <end position="694"/>
    </location>
</feature>
<dbReference type="EMBL" id="PYDT01000011">
    <property type="protein sequence ID" value="THU43946.1"/>
    <property type="molecule type" value="Genomic_DNA"/>
</dbReference>
<evidence type="ECO:0000256" key="2">
    <source>
        <dbReference type="ARBA" id="ARBA00006660"/>
    </source>
</evidence>
<feature type="domain" description="RED-like N-terminal" evidence="7">
    <location>
        <begin position="5"/>
        <end position="242"/>
    </location>
</feature>
<feature type="region of interest" description="Disordered" evidence="5">
    <location>
        <begin position="640"/>
        <end position="659"/>
    </location>
</feature>
<dbReference type="Pfam" id="PF07808">
    <property type="entry name" value="RED_N"/>
    <property type="match status" value="1"/>
</dbReference>
<keyword evidence="4" id="KW-0539">Nucleus</keyword>
<feature type="region of interest" description="Disordered" evidence="5">
    <location>
        <begin position="1"/>
        <end position="52"/>
    </location>
</feature>
<protein>
    <recommendedName>
        <fullName evidence="10">RED-like N-terminal domain-containing protein</fullName>
    </recommendedName>
</protein>
<evidence type="ECO:0000256" key="3">
    <source>
        <dbReference type="ARBA" id="ARBA00022737"/>
    </source>
</evidence>
<evidence type="ECO:0000313" key="8">
    <source>
        <dbReference type="EMBL" id="THU43946.1"/>
    </source>
</evidence>
<sequence>MSSGKKNYKEKMMRRKEEKREEPEAPKYRDRAKERREDQNPDYEPTELGSFHAVAPPGAVDLRLTDAHKISIENSKYLGGDLEHTHLVKGLDYALLHKVRSEIDKKTDGEDGKDEQSRAGCYSGVGFGGMWAVEAHNLTSKEDQPLTFRTATAKSVYQWIVKPQSNIKANEMFLPGRMAFIFNMEDGLSHDIPTTLHRSKADCPVPEEMVTVSVDGSVLERIAKIMTYLRLGSSGKVLKKKKKEKEKEIKGKISGIANGHDEEKPGQHSSDIRKPHPQREMAPAHRKNNVDAKEKKSLPIARIEADDIFLGDGVDYAVPSKDMSQSPVSEDMEESPRIREKQSYFSEPVYGPIPPPETAQAWQQTNGYDAIQAQMVAAGYQGEWSEYQYTEQLAYPEQYLQQNMQGYDALAGANVSQDPRFMTQEDKDRGLGSVFKRDDQRLQKLREKDSREKDPNFISESYSECYPGYQEYNHENGYDAIQAQMVAAGYQGEWSEYQYTEQLAYPEQYLQQNMQGYDALAGANVSQDPRFMTQEDKDRGLGSVFKRDDQRLQKLREKDSREKDPNFISESYSECYPGYQEYNHEVIDSDDEDDLSKMDMGGRAKGRLHRWDFETEEEWAKYNEQKEAMPKAAFQFGVKMQDGRKTRKQNKDQKLTNELHKINKILARKKAEREGNDDGGEYNDDPQPGKKLRI</sequence>
<feature type="compositionally biased region" description="Basic and acidic residues" evidence="5">
    <location>
        <begin position="641"/>
        <end position="659"/>
    </location>
</feature>
<evidence type="ECO:0000256" key="4">
    <source>
        <dbReference type="ARBA" id="ARBA00023242"/>
    </source>
</evidence>
<feature type="domain" description="Protein RED C-terminal" evidence="6">
    <location>
        <begin position="572"/>
        <end position="678"/>
    </location>
</feature>
<reference evidence="8 9" key="1">
    <citation type="journal article" date="2019" name="Nat. Plants">
        <title>Genome sequencing of Musa balbisiana reveals subgenome evolution and function divergence in polyploid bananas.</title>
        <authorList>
            <person name="Yao X."/>
        </authorList>
    </citation>
    <scope>NUCLEOTIDE SEQUENCE [LARGE SCALE GENOMIC DNA]</scope>
    <source>
        <strain evidence="9">cv. DH-PKW</strain>
        <tissue evidence="8">Leaves</tissue>
    </source>
</reference>
<comment type="subcellular location">
    <subcellularLocation>
        <location evidence="1">Nucleus</location>
    </subcellularLocation>
</comment>
<evidence type="ECO:0000259" key="7">
    <source>
        <dbReference type="Pfam" id="PF07808"/>
    </source>
</evidence>
<gene>
    <name evidence="8" type="ORF">C4D60_Mb02t02210</name>
</gene>
<evidence type="ECO:0000256" key="1">
    <source>
        <dbReference type="ARBA" id="ARBA00004123"/>
    </source>
</evidence>
<keyword evidence="9" id="KW-1185">Reference proteome</keyword>
<dbReference type="Proteomes" id="UP000317650">
    <property type="component" value="Chromosome 2"/>
</dbReference>
<accession>A0A4V4H2D2</accession>
<dbReference type="InterPro" id="IPR012492">
    <property type="entry name" value="RED_C"/>
</dbReference>
<dbReference type="AlphaFoldDB" id="A0A4V4H2D2"/>
<keyword evidence="3" id="KW-0677">Repeat</keyword>
<feature type="compositionally biased region" description="Basic and acidic residues" evidence="5">
    <location>
        <begin position="259"/>
        <end position="294"/>
    </location>
</feature>
<dbReference type="STRING" id="52838.A0A4V4H2D2"/>
<evidence type="ECO:0000259" key="6">
    <source>
        <dbReference type="Pfam" id="PF07807"/>
    </source>
</evidence>
<dbReference type="GO" id="GO:0005634">
    <property type="term" value="C:nucleus"/>
    <property type="evidence" value="ECO:0007669"/>
    <property type="project" value="UniProtKB-SubCell"/>
</dbReference>
<dbReference type="Pfam" id="PF07807">
    <property type="entry name" value="RED_C"/>
    <property type="match status" value="1"/>
</dbReference>
<feature type="region of interest" description="Disordered" evidence="5">
    <location>
        <begin position="240"/>
        <end position="294"/>
    </location>
</feature>
<dbReference type="InterPro" id="IPR012916">
    <property type="entry name" value="RED_N"/>
</dbReference>
<feature type="compositionally biased region" description="Basic and acidic residues" evidence="5">
    <location>
        <begin position="7"/>
        <end position="39"/>
    </location>
</feature>
<evidence type="ECO:0000313" key="9">
    <source>
        <dbReference type="Proteomes" id="UP000317650"/>
    </source>
</evidence>
<evidence type="ECO:0000256" key="5">
    <source>
        <dbReference type="SAM" id="MobiDB-lite"/>
    </source>
</evidence>
<name>A0A4V4H2D2_MUSBA</name>